<evidence type="ECO:0000313" key="10">
    <source>
        <dbReference type="Proteomes" id="UP001652625"/>
    </source>
</evidence>
<dbReference type="PANTHER" id="PTHR12415:SF0">
    <property type="entry name" value="TYROSYL-DNA PHOSPHODIESTERASE 1"/>
    <property type="match status" value="1"/>
</dbReference>
<gene>
    <name evidence="11" type="primary">LOC100204246</name>
</gene>
<evidence type="ECO:0000256" key="6">
    <source>
        <dbReference type="ARBA" id="ARBA00022839"/>
    </source>
</evidence>
<name>A0ABM4CW37_HYDVU</name>
<dbReference type="Proteomes" id="UP001652625">
    <property type="component" value="Chromosome 11"/>
</dbReference>
<evidence type="ECO:0000256" key="7">
    <source>
        <dbReference type="ARBA" id="ARBA00023204"/>
    </source>
</evidence>
<keyword evidence="10" id="KW-1185">Reference proteome</keyword>
<accession>A0ABM4CW37</accession>
<keyword evidence="7" id="KW-0234">DNA repair</keyword>
<evidence type="ECO:0000259" key="9">
    <source>
        <dbReference type="Pfam" id="PF10283"/>
    </source>
</evidence>
<reference evidence="11" key="1">
    <citation type="submission" date="2025-08" db="UniProtKB">
        <authorList>
            <consortium name="RefSeq"/>
        </authorList>
    </citation>
    <scope>IDENTIFICATION</scope>
</reference>
<dbReference type="CDD" id="cd09195">
    <property type="entry name" value="PLDc_mTdp1_2"/>
    <property type="match status" value="1"/>
</dbReference>
<keyword evidence="4" id="KW-0227">DNA damage</keyword>
<dbReference type="RefSeq" id="XP_065666142.1">
    <property type="nucleotide sequence ID" value="XM_065810070.1"/>
</dbReference>
<dbReference type="SUPFAM" id="SSF56024">
    <property type="entry name" value="Phospholipase D/nuclease"/>
    <property type="match status" value="2"/>
</dbReference>
<dbReference type="Pfam" id="PF06087">
    <property type="entry name" value="Tyr-DNA_phospho"/>
    <property type="match status" value="1"/>
</dbReference>
<comment type="subcellular location">
    <subcellularLocation>
        <location evidence="1">Nucleus</location>
    </subcellularLocation>
</comment>
<comment type="similarity">
    <text evidence="2">Belongs to the tyrosyl-DNA phosphodiesterase family.</text>
</comment>
<evidence type="ECO:0000256" key="5">
    <source>
        <dbReference type="ARBA" id="ARBA00022801"/>
    </source>
</evidence>
<protein>
    <submittedName>
        <fullName evidence="11">Tyrosyl-DNA phosphodiesterase 1 isoform X2</fullName>
    </submittedName>
</protein>
<keyword evidence="5" id="KW-0378">Hydrolase</keyword>
<sequence>MSVNQIKESNKRKVENVPLCKYGSECYRKNPAHFLEYSHPEMKKLKAEDEAKKENEECIVPFFLSTVQGIDNEFNKYAINIKDILSENCDELKESVQFNYMFDVEWLIKMYPVSSREKPLLLVHGHTGNNKTDLEASALKYSNIDLVQARLPIAYGTHHSKMMFLFYSTGLRIIITTANLVEQDWFQKTQGIWKSPLFPIKDVAYDGKNDKFKEDLLEYLSSYGNSKLGMYAEKLKEYNMSSANVHLVSSVPGRYTGFKMHQWGHLKLRKLLLSYGPSKDLVSESWPIIGQFSSIGSLGSESSSWLCGEWLTSLSSCKDDELKESKANLKLIYPTIENVRNSLEGYSAGCSLPYGIQVAMKQRYLKDFLNSWASDSVGRSLAAPHIKTYTRVSPDCKSAAWFLLTSANLSKAAWGSYEKDNKQFMIRSYEIGVLFLPKKTNCTTYTIISGEESEVCLEKEFLRFPYDLPLLPYSSSDKPWVWDICYTKEDSHGRLWMPS</sequence>
<evidence type="ECO:0000256" key="1">
    <source>
        <dbReference type="ARBA" id="ARBA00004123"/>
    </source>
</evidence>
<dbReference type="GeneID" id="100204246"/>
<dbReference type="InterPro" id="IPR019406">
    <property type="entry name" value="APLF_PBZ"/>
</dbReference>
<keyword evidence="8" id="KW-0539">Nucleus</keyword>
<feature type="domain" description="PBZ-type" evidence="9">
    <location>
        <begin position="18"/>
        <end position="41"/>
    </location>
</feature>
<keyword evidence="6" id="KW-0269">Exonuclease</keyword>
<dbReference type="PANTHER" id="PTHR12415">
    <property type="entry name" value="TYROSYL-DNA PHOSPHODIESTERASE 1"/>
    <property type="match status" value="1"/>
</dbReference>
<dbReference type="InterPro" id="IPR010347">
    <property type="entry name" value="Tdp1"/>
</dbReference>
<evidence type="ECO:0000313" key="11">
    <source>
        <dbReference type="RefSeq" id="XP_065666142.1"/>
    </source>
</evidence>
<evidence type="ECO:0000256" key="3">
    <source>
        <dbReference type="ARBA" id="ARBA00022722"/>
    </source>
</evidence>
<dbReference type="Pfam" id="PF10283">
    <property type="entry name" value="zf-CCHH"/>
    <property type="match status" value="1"/>
</dbReference>
<evidence type="ECO:0000256" key="2">
    <source>
        <dbReference type="ARBA" id="ARBA00010205"/>
    </source>
</evidence>
<evidence type="ECO:0000256" key="4">
    <source>
        <dbReference type="ARBA" id="ARBA00022763"/>
    </source>
</evidence>
<organism evidence="10 11">
    <name type="scientific">Hydra vulgaris</name>
    <name type="common">Hydra</name>
    <name type="synonym">Hydra attenuata</name>
    <dbReference type="NCBI Taxonomy" id="6087"/>
    <lineage>
        <taxon>Eukaryota</taxon>
        <taxon>Metazoa</taxon>
        <taxon>Cnidaria</taxon>
        <taxon>Hydrozoa</taxon>
        <taxon>Hydroidolina</taxon>
        <taxon>Anthoathecata</taxon>
        <taxon>Aplanulata</taxon>
        <taxon>Hydridae</taxon>
        <taxon>Hydra</taxon>
    </lineage>
</organism>
<proteinExistence type="inferred from homology"/>
<evidence type="ECO:0000256" key="8">
    <source>
        <dbReference type="ARBA" id="ARBA00023242"/>
    </source>
</evidence>
<keyword evidence="3" id="KW-0540">Nuclease</keyword>
<dbReference type="Gene3D" id="3.30.870.10">
    <property type="entry name" value="Endonuclease Chain A"/>
    <property type="match status" value="2"/>
</dbReference>